<evidence type="ECO:0000256" key="1">
    <source>
        <dbReference type="SAM" id="Phobius"/>
    </source>
</evidence>
<reference evidence="2 3" key="1">
    <citation type="submission" date="2023-10" db="EMBL/GenBank/DDBJ databases">
        <title>Chromosome-scale genome assembly provides insights into flower coloration mechanisms of Canna indica.</title>
        <authorList>
            <person name="Li C."/>
        </authorList>
    </citation>
    <scope>NUCLEOTIDE SEQUENCE [LARGE SCALE GENOMIC DNA]</scope>
    <source>
        <tissue evidence="2">Flower</tissue>
    </source>
</reference>
<sequence length="282" mass="31081">MTRRRTLFDNSTFPCRWFPFSSLWSISAIRPPATAAEAPFALLSHLWPPMGPRSDGRPEAPMFSPTPLPTAKRDLWDPQNIGGGMADSSNVDLERAESSHDNGALFEIGRKKQMIILTCVNRCGPASLLVLLVIFLKLYVNEASEAALLCTALSFICFSAVYLATSLLLLLLQSNGNNKWRSVIKDSVNSAMAWCREHYPQVCCYVVIFLYGSALFGADGGSLYFGLMMTIARCVMAASKIAEFIEEIENLEGVASVGNELQRFEQLIGEVKEMLVGGMIHI</sequence>
<gene>
    <name evidence="2" type="ORF">Cni_G10654</name>
</gene>
<evidence type="ECO:0000313" key="3">
    <source>
        <dbReference type="Proteomes" id="UP001327560"/>
    </source>
</evidence>
<dbReference type="EMBL" id="CP136892">
    <property type="protein sequence ID" value="WOL01935.1"/>
    <property type="molecule type" value="Genomic_DNA"/>
</dbReference>
<keyword evidence="1" id="KW-0812">Transmembrane</keyword>
<accession>A0AAQ3QAV8</accession>
<dbReference type="AlphaFoldDB" id="A0AAQ3QAV8"/>
<evidence type="ECO:0000313" key="2">
    <source>
        <dbReference type="EMBL" id="WOL01935.1"/>
    </source>
</evidence>
<feature type="transmembrane region" description="Helical" evidence="1">
    <location>
        <begin position="146"/>
        <end position="172"/>
    </location>
</feature>
<keyword evidence="1" id="KW-0472">Membrane</keyword>
<feature type="transmembrane region" description="Helical" evidence="1">
    <location>
        <begin position="119"/>
        <end position="140"/>
    </location>
</feature>
<name>A0AAQ3QAV8_9LILI</name>
<protein>
    <submittedName>
        <fullName evidence="2">Uncharacterized protein</fullName>
    </submittedName>
</protein>
<proteinExistence type="predicted"/>
<dbReference type="Proteomes" id="UP001327560">
    <property type="component" value="Chromosome 3"/>
</dbReference>
<organism evidence="2 3">
    <name type="scientific">Canna indica</name>
    <name type="common">Indian-shot</name>
    <dbReference type="NCBI Taxonomy" id="4628"/>
    <lineage>
        <taxon>Eukaryota</taxon>
        <taxon>Viridiplantae</taxon>
        <taxon>Streptophyta</taxon>
        <taxon>Embryophyta</taxon>
        <taxon>Tracheophyta</taxon>
        <taxon>Spermatophyta</taxon>
        <taxon>Magnoliopsida</taxon>
        <taxon>Liliopsida</taxon>
        <taxon>Zingiberales</taxon>
        <taxon>Cannaceae</taxon>
        <taxon>Canna</taxon>
    </lineage>
</organism>
<keyword evidence="1" id="KW-1133">Transmembrane helix</keyword>
<keyword evidence="3" id="KW-1185">Reference proteome</keyword>